<dbReference type="InterPro" id="IPR018253">
    <property type="entry name" value="DnaJ_domain_CS"/>
</dbReference>
<evidence type="ECO:0000259" key="17">
    <source>
        <dbReference type="PROSITE" id="PS50240"/>
    </source>
</evidence>
<protein>
    <recommendedName>
        <fullName evidence="2">DnaJ homolog subfamily C member 16</fullName>
    </recommendedName>
    <alternativeName>
        <fullName evidence="12">Endoplasmic reticulum DNA J domain-containing protein 8</fullName>
    </alternativeName>
</protein>
<keyword evidence="5" id="KW-0256">Endoplasmic reticulum</keyword>
<evidence type="ECO:0000256" key="4">
    <source>
        <dbReference type="ARBA" id="ARBA00022729"/>
    </source>
</evidence>
<dbReference type="InterPro" id="IPR009003">
    <property type="entry name" value="Peptidase_S1_PA"/>
</dbReference>
<dbReference type="PROSITE" id="PS00135">
    <property type="entry name" value="TRYPSIN_SER"/>
    <property type="match status" value="1"/>
</dbReference>
<comment type="subcellular location">
    <subcellularLocation>
        <location evidence="1">Endoplasmic reticulum membrane</location>
        <topology evidence="1">Single-pass type IV membrane protein</topology>
    </subcellularLocation>
</comment>
<keyword evidence="4 15" id="KW-0732">Signal</keyword>
<dbReference type="CDD" id="cd02963">
    <property type="entry name" value="TRX_DnaJ"/>
    <property type="match status" value="1"/>
</dbReference>
<dbReference type="InterPro" id="IPR052448">
    <property type="entry name" value="DnaJ_C16_autophagy_reg"/>
</dbReference>
<dbReference type="InterPro" id="IPR043361">
    <property type="entry name" value="DNAJC16_TRX"/>
</dbReference>
<dbReference type="PRINTS" id="PR00722">
    <property type="entry name" value="CHYMOTRYPSIN"/>
</dbReference>
<evidence type="ECO:0000313" key="20">
    <source>
        <dbReference type="Proteomes" id="UP000010552"/>
    </source>
</evidence>
<evidence type="ECO:0000256" key="1">
    <source>
        <dbReference type="ARBA" id="ARBA00004163"/>
    </source>
</evidence>
<dbReference type="FunFam" id="2.40.10.10:FF:000004">
    <property type="entry name" value="Tryptase gamma 1"/>
    <property type="match status" value="2"/>
</dbReference>
<feature type="domain" description="J" evidence="16">
    <location>
        <begin position="537"/>
        <end position="601"/>
    </location>
</feature>
<keyword evidence="7" id="KW-0072">Autophagy</keyword>
<keyword evidence="13" id="KW-0645">Protease</keyword>
<dbReference type="Pfam" id="PF00226">
    <property type="entry name" value="DnaJ"/>
    <property type="match status" value="1"/>
</dbReference>
<keyword evidence="20" id="KW-1185">Reference proteome</keyword>
<feature type="domain" description="Peptidase S1" evidence="17">
    <location>
        <begin position="265"/>
        <end position="505"/>
    </location>
</feature>
<dbReference type="PROSITE" id="PS51352">
    <property type="entry name" value="THIOREDOXIN_2"/>
    <property type="match status" value="1"/>
</dbReference>
<dbReference type="PROSITE" id="PS50076">
    <property type="entry name" value="DNAJ_2"/>
    <property type="match status" value="1"/>
</dbReference>
<dbReference type="Gene3D" id="2.40.10.10">
    <property type="entry name" value="Trypsin-like serine proteases"/>
    <property type="match status" value="4"/>
</dbReference>
<feature type="domain" description="Peptidase S1" evidence="17">
    <location>
        <begin position="30"/>
        <end position="267"/>
    </location>
</feature>
<dbReference type="GO" id="GO:0006914">
    <property type="term" value="P:autophagy"/>
    <property type="evidence" value="ECO:0007669"/>
    <property type="project" value="UniProtKB-KW"/>
</dbReference>
<dbReference type="PRINTS" id="PR00625">
    <property type="entry name" value="JDOMAIN"/>
</dbReference>
<keyword evidence="8" id="KW-0472">Membrane</keyword>
<proteinExistence type="predicted"/>
<dbReference type="InterPro" id="IPR043504">
    <property type="entry name" value="Peptidase_S1_PA_chymotrypsin"/>
</dbReference>
<dbReference type="InterPro" id="IPR001623">
    <property type="entry name" value="DnaJ_domain"/>
</dbReference>
<dbReference type="PROSITE" id="PS50240">
    <property type="entry name" value="TRYPSIN_DOM"/>
    <property type="match status" value="2"/>
</dbReference>
<evidence type="ECO:0000256" key="3">
    <source>
        <dbReference type="ARBA" id="ARBA00022692"/>
    </source>
</evidence>
<comment type="function">
    <text evidence="11">Plays an important role in regulating the size of autophagosomes during the formation process.</text>
</comment>
<dbReference type="InParanoid" id="L5KG19"/>
<dbReference type="InterPro" id="IPR013766">
    <property type="entry name" value="Thioredoxin_domain"/>
</dbReference>
<dbReference type="Proteomes" id="UP000010552">
    <property type="component" value="Unassembled WGS sequence"/>
</dbReference>
<dbReference type="CDD" id="cd06257">
    <property type="entry name" value="DnaJ"/>
    <property type="match status" value="1"/>
</dbReference>
<dbReference type="InterPro" id="IPR001314">
    <property type="entry name" value="Peptidase_S1A"/>
</dbReference>
<keyword evidence="9" id="KW-1015">Disulfide bond</keyword>
<dbReference type="MEROPS" id="S01.157"/>
<feature type="domain" description="Thioredoxin" evidence="18">
    <location>
        <begin position="629"/>
        <end position="757"/>
    </location>
</feature>
<dbReference type="PROSITE" id="PS00134">
    <property type="entry name" value="TRYPSIN_HIS"/>
    <property type="match status" value="2"/>
</dbReference>
<evidence type="ECO:0000313" key="19">
    <source>
        <dbReference type="EMBL" id="ELK10495.1"/>
    </source>
</evidence>
<dbReference type="PROSITE" id="PS00636">
    <property type="entry name" value="DNAJ_1"/>
    <property type="match status" value="1"/>
</dbReference>
<dbReference type="PANTHER" id="PTHR44303:SF2">
    <property type="entry name" value="DNAJ HOMOLOG SUBFAMILY C MEMBER 16"/>
    <property type="match status" value="1"/>
</dbReference>
<dbReference type="SMART" id="SM00271">
    <property type="entry name" value="DnaJ"/>
    <property type="match status" value="1"/>
</dbReference>
<dbReference type="GO" id="GO:0004252">
    <property type="term" value="F:serine-type endopeptidase activity"/>
    <property type="evidence" value="ECO:0007669"/>
    <property type="project" value="InterPro"/>
</dbReference>
<dbReference type="InterPro" id="IPR036869">
    <property type="entry name" value="J_dom_sf"/>
</dbReference>
<evidence type="ECO:0000256" key="2">
    <source>
        <dbReference type="ARBA" id="ARBA00020921"/>
    </source>
</evidence>
<keyword evidence="13" id="KW-0720">Serine protease</keyword>
<dbReference type="CDD" id="cd00190">
    <property type="entry name" value="Tryp_SPc"/>
    <property type="match status" value="2"/>
</dbReference>
<gene>
    <name evidence="19" type="ORF">PAL_GLEAN10012956</name>
</gene>
<evidence type="ECO:0000256" key="13">
    <source>
        <dbReference type="RuleBase" id="RU363034"/>
    </source>
</evidence>
<dbReference type="FunCoup" id="L5KG19">
    <property type="interactions" value="2576"/>
</dbReference>
<dbReference type="EMBL" id="KB030727">
    <property type="protein sequence ID" value="ELK10495.1"/>
    <property type="molecule type" value="Genomic_DNA"/>
</dbReference>
<dbReference type="Gene3D" id="1.10.287.110">
    <property type="entry name" value="DnaJ domain"/>
    <property type="match status" value="1"/>
</dbReference>
<feature type="signal peptide" evidence="15">
    <location>
        <begin position="1"/>
        <end position="16"/>
    </location>
</feature>
<dbReference type="SMART" id="SM00020">
    <property type="entry name" value="Tryp_SPc"/>
    <property type="match status" value="2"/>
</dbReference>
<evidence type="ECO:0000256" key="5">
    <source>
        <dbReference type="ARBA" id="ARBA00022824"/>
    </source>
</evidence>
<dbReference type="SUPFAM" id="SSF46565">
    <property type="entry name" value="Chaperone J-domain"/>
    <property type="match status" value="1"/>
</dbReference>
<evidence type="ECO:0000256" key="12">
    <source>
        <dbReference type="ARBA" id="ARBA00035043"/>
    </source>
</evidence>
<evidence type="ECO:0000256" key="11">
    <source>
        <dbReference type="ARBA" id="ARBA00035002"/>
    </source>
</evidence>
<evidence type="ECO:0000256" key="15">
    <source>
        <dbReference type="SAM" id="SignalP"/>
    </source>
</evidence>
<dbReference type="Pfam" id="PF00085">
    <property type="entry name" value="Thioredoxin"/>
    <property type="match status" value="1"/>
</dbReference>
<feature type="chain" id="PRO_5003969114" description="DnaJ homolog subfamily C member 16" evidence="15">
    <location>
        <begin position="17"/>
        <end position="1292"/>
    </location>
</feature>
<evidence type="ECO:0000259" key="18">
    <source>
        <dbReference type="PROSITE" id="PS51352"/>
    </source>
</evidence>
<dbReference type="InterPro" id="IPR001254">
    <property type="entry name" value="Trypsin_dom"/>
</dbReference>
<feature type="compositionally biased region" description="Basic and acidic residues" evidence="14">
    <location>
        <begin position="1073"/>
        <end position="1092"/>
    </location>
</feature>
<evidence type="ECO:0000256" key="8">
    <source>
        <dbReference type="ARBA" id="ARBA00023136"/>
    </source>
</evidence>
<dbReference type="InterPro" id="IPR033116">
    <property type="entry name" value="TRYPSIN_SER"/>
</dbReference>
<evidence type="ECO:0000256" key="14">
    <source>
        <dbReference type="SAM" id="MobiDB-lite"/>
    </source>
</evidence>
<dbReference type="InterPro" id="IPR036249">
    <property type="entry name" value="Thioredoxin-like_sf"/>
</dbReference>
<accession>L5KG19</accession>
<keyword evidence="6" id="KW-1133">Transmembrane helix</keyword>
<feature type="region of interest" description="Disordered" evidence="14">
    <location>
        <begin position="1072"/>
        <end position="1103"/>
    </location>
</feature>
<evidence type="ECO:0000256" key="6">
    <source>
        <dbReference type="ARBA" id="ARBA00022989"/>
    </source>
</evidence>
<organism evidence="19 20">
    <name type="scientific">Pteropus alecto</name>
    <name type="common">Black flying fox</name>
    <dbReference type="NCBI Taxonomy" id="9402"/>
    <lineage>
        <taxon>Eukaryota</taxon>
        <taxon>Metazoa</taxon>
        <taxon>Chordata</taxon>
        <taxon>Craniata</taxon>
        <taxon>Vertebrata</taxon>
        <taxon>Euteleostomi</taxon>
        <taxon>Mammalia</taxon>
        <taxon>Eutheria</taxon>
        <taxon>Laurasiatheria</taxon>
        <taxon>Chiroptera</taxon>
        <taxon>Yinpterochiroptera</taxon>
        <taxon>Pteropodoidea</taxon>
        <taxon>Pteropodidae</taxon>
        <taxon>Pteropodinae</taxon>
        <taxon>Pteropus</taxon>
    </lineage>
</organism>
<dbReference type="Pfam" id="PF00089">
    <property type="entry name" value="Trypsin"/>
    <property type="match status" value="3"/>
</dbReference>
<dbReference type="PANTHER" id="PTHR44303">
    <property type="entry name" value="DNAJ HOMOLOG SUBFAMILY C MEMBER 16"/>
    <property type="match status" value="1"/>
</dbReference>
<sequence length="1292" mass="145312">MLGITVLAAFLACASSCGVPTFPPNLSARVVGGDNARPHSWPWQISLQYLKNDTWRHTCGGTLIASNYVLTAAHCISNTLTYRVALGKNNLAVADEEGSLYVGVDTIFVHEKWNSFLLRNDIALIKLAESVELSDTIQVACLPAEGSLLPQNYSCYVTGWGLLWTNGPLADELQQGLQPVVDHATCTQWDWWGALVRNTMVCAGGDGVISACNGDSGGPLNCQAENGSWEVRGIVSFGSGLSCNTFKKPTVFTRVSAYVDWIRKISLQYYSSGQWRHTCGGSLVAKDWVLTAAHCISSSRTYRVLLGRQSLSTDEDGSLAVQVSKLVVNEDWNPNKLTQGNDIALLKLANPVSLSDKIQLGCLPPAGSILPNNYVCYVTGWGRLQTNGALPDILQQGQLLVVDYATCSSRGWWGSSVKTNMICAGGDGVISSCNVSVENRVLRLHNEMGLGGDSGGPLNCQGANGQWEVHGVVSFGSSLGCNYYHKPSVFTRVSNYIDWINSLWEGREMEVKKLSISWQFLIVLVLILQILSALDFDPYRVLGVSRTASQADIKKAYKKLAREWHPDKNRDPGAEDKFIQISKAYEILSNEEKRSNYDHYGDAGENQGYQKQQQQQQREYRFRHFHENFYFDESFFHFPFNSERRDSIDEKYLLHFSHYVNEVVPDSFKKPYLIKITSDWCFSCIHIEPVWKEVVQELEGLGVGIGVVHAGYERRLAHHLGAHSTPSILGIINGKISFFHNAVVRENLRQFVESLLPGNLVEKVTNKNYVKFLSGWQQENKPHVLLFDQMPVVPLLYKLTAFAYKDYLSFGYVCVSLRGAEEMTRQFNVNVYAPTMLVFKEHVNKPADAIQARGMKKQVIDDFITQNKYLLAARLTSQKLFHELCPVKRSHRQRKYCVVLLTAEATRLSKPFEAFLSFALANTQDTVRFVHVYSNRQREFANTLLPDSDTFQGKSAVSILERRNTAGRVVYKTLEEPWAGSENDKFTLLGYLDQLRRDPALLSSEAVLPDLTDELAPIFLLRWLYSASDYISDGWDSVFHSNWREMMPLLSLLFSALFILFGTVMVQAFSDSNDERESSPPDKEETQEKAGKTEPSFARENSSKFPKKGFVEVTELTDVTYTSNLVRLRPGHMNVVLILSNSTKTSLLQKFALEVYTFTGSSCLHFSFLSLDKHREWLEYLLEFAQDAAPIPNQYDKHFMERDYTGYVLALNGHKKYFCLFKPQKTVEEEEAMGACGGLDSPLHLGDSRGKSSCGLGSRPIKGKLSKLSLWMERLLEGSLQRFYIPSWPELD</sequence>
<dbReference type="Gene3D" id="3.40.30.10">
    <property type="entry name" value="Glutaredoxin"/>
    <property type="match status" value="1"/>
</dbReference>
<keyword evidence="10" id="KW-0325">Glycoprotein</keyword>
<dbReference type="GO" id="GO:0005789">
    <property type="term" value="C:endoplasmic reticulum membrane"/>
    <property type="evidence" value="ECO:0007669"/>
    <property type="project" value="UniProtKB-SubCell"/>
</dbReference>
<name>L5KG19_PTEAL</name>
<dbReference type="FunFam" id="2.40.10.10:FF:000280">
    <property type="match status" value="2"/>
</dbReference>
<evidence type="ECO:0000259" key="16">
    <source>
        <dbReference type="PROSITE" id="PS50076"/>
    </source>
</evidence>
<dbReference type="STRING" id="9402.L5KG19"/>
<keyword evidence="3" id="KW-0812">Transmembrane</keyword>
<evidence type="ECO:0000256" key="9">
    <source>
        <dbReference type="ARBA" id="ARBA00023157"/>
    </source>
</evidence>
<keyword evidence="13" id="KW-0378">Hydrolase</keyword>
<reference evidence="20" key="1">
    <citation type="journal article" date="2013" name="Science">
        <title>Comparative analysis of bat genomes provides insight into the evolution of flight and immunity.</title>
        <authorList>
            <person name="Zhang G."/>
            <person name="Cowled C."/>
            <person name="Shi Z."/>
            <person name="Huang Z."/>
            <person name="Bishop-Lilly K.A."/>
            <person name="Fang X."/>
            <person name="Wynne J.W."/>
            <person name="Xiong Z."/>
            <person name="Baker M.L."/>
            <person name="Zhao W."/>
            <person name="Tachedjian M."/>
            <person name="Zhu Y."/>
            <person name="Zhou P."/>
            <person name="Jiang X."/>
            <person name="Ng J."/>
            <person name="Yang L."/>
            <person name="Wu L."/>
            <person name="Xiao J."/>
            <person name="Feng Y."/>
            <person name="Chen Y."/>
            <person name="Sun X."/>
            <person name="Zhang Y."/>
            <person name="Marsh G.A."/>
            <person name="Crameri G."/>
            <person name="Broder C.C."/>
            <person name="Frey K.G."/>
            <person name="Wang L.F."/>
            <person name="Wang J."/>
        </authorList>
    </citation>
    <scope>NUCLEOTIDE SEQUENCE [LARGE SCALE GENOMIC DNA]</scope>
</reference>
<evidence type="ECO:0000256" key="7">
    <source>
        <dbReference type="ARBA" id="ARBA00023006"/>
    </source>
</evidence>
<dbReference type="InterPro" id="IPR018114">
    <property type="entry name" value="TRYPSIN_HIS"/>
</dbReference>
<evidence type="ECO:0000256" key="10">
    <source>
        <dbReference type="ARBA" id="ARBA00023180"/>
    </source>
</evidence>
<dbReference type="SUPFAM" id="SSF52833">
    <property type="entry name" value="Thioredoxin-like"/>
    <property type="match status" value="1"/>
</dbReference>
<dbReference type="SUPFAM" id="SSF50494">
    <property type="entry name" value="Trypsin-like serine proteases"/>
    <property type="match status" value="2"/>
</dbReference>
<dbReference type="eggNOG" id="KOG0715">
    <property type="taxonomic scope" value="Eukaryota"/>
</dbReference>
<dbReference type="GO" id="GO:0006508">
    <property type="term" value="P:proteolysis"/>
    <property type="evidence" value="ECO:0007669"/>
    <property type="project" value="UniProtKB-KW"/>
</dbReference>